<evidence type="ECO:0008006" key="4">
    <source>
        <dbReference type="Google" id="ProtNLM"/>
    </source>
</evidence>
<dbReference type="Proteomes" id="UP000588604">
    <property type="component" value="Unassembled WGS sequence"/>
</dbReference>
<dbReference type="EMBL" id="JACIJO010000001">
    <property type="protein sequence ID" value="MBB6325493.1"/>
    <property type="molecule type" value="Genomic_DNA"/>
</dbReference>
<organism evidence="2 3">
    <name type="scientific">Algoriphagus iocasae</name>
    <dbReference type="NCBI Taxonomy" id="1836499"/>
    <lineage>
        <taxon>Bacteria</taxon>
        <taxon>Pseudomonadati</taxon>
        <taxon>Bacteroidota</taxon>
        <taxon>Cytophagia</taxon>
        <taxon>Cytophagales</taxon>
        <taxon>Cyclobacteriaceae</taxon>
        <taxon>Algoriphagus</taxon>
    </lineage>
</organism>
<keyword evidence="1" id="KW-0472">Membrane</keyword>
<feature type="transmembrane region" description="Helical" evidence="1">
    <location>
        <begin position="90"/>
        <end position="108"/>
    </location>
</feature>
<proteinExistence type="predicted"/>
<dbReference type="AlphaFoldDB" id="A0A841MFD0"/>
<dbReference type="SUPFAM" id="SSF48452">
    <property type="entry name" value="TPR-like"/>
    <property type="match status" value="1"/>
</dbReference>
<feature type="transmembrane region" description="Helical" evidence="1">
    <location>
        <begin position="140"/>
        <end position="163"/>
    </location>
</feature>
<keyword evidence="1" id="KW-1133">Transmembrane helix</keyword>
<feature type="transmembrane region" description="Helical" evidence="1">
    <location>
        <begin position="205"/>
        <end position="230"/>
    </location>
</feature>
<feature type="transmembrane region" description="Helical" evidence="1">
    <location>
        <begin position="115"/>
        <end position="134"/>
    </location>
</feature>
<dbReference type="InterPro" id="IPR011990">
    <property type="entry name" value="TPR-like_helical_dom_sf"/>
</dbReference>
<evidence type="ECO:0000256" key="1">
    <source>
        <dbReference type="SAM" id="Phobius"/>
    </source>
</evidence>
<evidence type="ECO:0000313" key="2">
    <source>
        <dbReference type="EMBL" id="MBB6325493.1"/>
    </source>
</evidence>
<feature type="transmembrane region" description="Helical" evidence="1">
    <location>
        <begin position="242"/>
        <end position="262"/>
    </location>
</feature>
<keyword evidence="1" id="KW-0812">Transmembrane</keyword>
<reference evidence="2 3" key="1">
    <citation type="submission" date="2020-08" db="EMBL/GenBank/DDBJ databases">
        <title>Genomic Encyclopedia of Type Strains, Phase IV (KMG-IV): sequencing the most valuable type-strain genomes for metagenomic binning, comparative biology and taxonomic classification.</title>
        <authorList>
            <person name="Goeker M."/>
        </authorList>
    </citation>
    <scope>NUCLEOTIDE SEQUENCE [LARGE SCALE GENOMIC DNA]</scope>
    <source>
        <strain evidence="2 3">DSM 102044</strain>
    </source>
</reference>
<accession>A0A841MFD0</accession>
<feature type="transmembrane region" description="Helical" evidence="1">
    <location>
        <begin position="170"/>
        <end position="193"/>
    </location>
</feature>
<gene>
    <name evidence="2" type="ORF">FHS59_001108</name>
</gene>
<comment type="caution">
    <text evidence="2">The sequence shown here is derived from an EMBL/GenBank/DDBJ whole genome shotgun (WGS) entry which is preliminary data.</text>
</comment>
<feature type="transmembrane region" description="Helical" evidence="1">
    <location>
        <begin position="12"/>
        <end position="33"/>
    </location>
</feature>
<dbReference type="Gene3D" id="1.25.40.10">
    <property type="entry name" value="Tetratricopeptide repeat domain"/>
    <property type="match status" value="1"/>
</dbReference>
<dbReference type="RefSeq" id="WP_184493772.1">
    <property type="nucleotide sequence ID" value="NZ_JACIJO010000001.1"/>
</dbReference>
<sequence>MNQKNTAIPISFKKIAALLLIIAGGLFALYYLLFQPSPYRVIESATFLDRIIVPFDWVQIGPISFPINIDNYLVFQEFHSLPSPFLITESYFFVVLVFLISVSFLTMLTEFKKMAIVAGGIGWIVLLTLCNFNGLNIGGAGANIPLIIVLAGSLLPVIGFHIWGQNLSFLLKWLVTALSFAGAIFVLTSLSPIENPLLYISEYSTVLGFGLSIAWIFWNGHSFVSGSYILLSRINRNVGMKISWQIALISLGYLASLFLLFMETSGDLPNAFFGFSPLLLIFPVGILGWFSLDSKIKQVPNLAAGSSILKMLQLLGFGMVLWLCSKLIISGNQPGEELLKHVFLYSQIGFSMFFIIYLFSNFLSIMDSGKAIDEILYKPYSLPYYHLRIGGLMAILVLTIYAEGIISVQLNAMTNNILGDYYYQTDQKLEASILYENSWAKYRKNQKAKNLTAQLLFQLNQPSLAKQHLEESFAEYPQVDNIILLSNRLHRENKIFESIYYLENGLSFFPNEPHLVNNLALFYIKVNQPEDAIAILENNQDNEILISNLHAIRTKLGQKEENPDSPSDLIGQINLVASNNAYANFSVEKLRSDIQSKLKSESSPMLIQAGWRNLFSDRDRSDPREDLEFLDSLSKEPFMTEYLMDMQETGTIRSLGAGRVSEAIKNLNGLAFRNPGSAGYYLSLSAQVLAQNLDFRKAARELIVAEEKGFKAFQPHHLSLLVLSGFNGNAEEIRQKYDVILPSYLRDSTSVTQNYLKVITRFLESFPSKLYETWKEFPDSELKTDLAIRLLAHKSHGLQKDLIEEIGSYLNGKMDSDPNLSAFLSDPNWQNPQSLEAFRKWLNVSEDLTANPYLTPLVLAAAERVEDPLEQYELLNEMSQFNHDPLLWIRKIQAAKRINLDNYADDALEEMKAWVLESELEELDF</sequence>
<name>A0A841MFD0_9BACT</name>
<feature type="transmembrane region" description="Helical" evidence="1">
    <location>
        <begin position="342"/>
        <end position="363"/>
    </location>
</feature>
<feature type="transmembrane region" description="Helical" evidence="1">
    <location>
        <begin position="268"/>
        <end position="290"/>
    </location>
</feature>
<keyword evidence="3" id="KW-1185">Reference proteome</keyword>
<feature type="transmembrane region" description="Helical" evidence="1">
    <location>
        <begin position="384"/>
        <end position="402"/>
    </location>
</feature>
<evidence type="ECO:0000313" key="3">
    <source>
        <dbReference type="Proteomes" id="UP000588604"/>
    </source>
</evidence>
<protein>
    <recommendedName>
        <fullName evidence="4">Tetratricopeptide repeat protein</fullName>
    </recommendedName>
</protein>